<name>A0ACB5T771_AMBMO</name>
<protein>
    <submittedName>
        <fullName evidence="1">Unnamed protein product</fullName>
    </submittedName>
</protein>
<dbReference type="EMBL" id="BSXS01004434">
    <property type="protein sequence ID" value="GME82981.1"/>
    <property type="molecule type" value="Genomic_DNA"/>
</dbReference>
<organism evidence="1 2">
    <name type="scientific">Ambrosiozyma monospora</name>
    <name type="common">Yeast</name>
    <name type="synonym">Endomycopsis monosporus</name>
    <dbReference type="NCBI Taxonomy" id="43982"/>
    <lineage>
        <taxon>Eukaryota</taxon>
        <taxon>Fungi</taxon>
        <taxon>Dikarya</taxon>
        <taxon>Ascomycota</taxon>
        <taxon>Saccharomycotina</taxon>
        <taxon>Pichiomycetes</taxon>
        <taxon>Pichiales</taxon>
        <taxon>Pichiaceae</taxon>
        <taxon>Ambrosiozyma</taxon>
    </lineage>
</organism>
<accession>A0ACB5T771</accession>
<sequence length="111" mass="12472">MINADGIPTIPETLEKVSLDPMEITGTDFNSPIRLPVHLRLLSLYCTPECSGLPVILNVDQFNSLETVSILMEPLSLNIESDGLYMLGRDIFDKDENTYELLRIVNTFTLN</sequence>
<comment type="caution">
    <text evidence="1">The sequence shown here is derived from an EMBL/GenBank/DDBJ whole genome shotgun (WGS) entry which is preliminary data.</text>
</comment>
<gene>
    <name evidence="1" type="ORF">Amon02_000588100</name>
</gene>
<evidence type="ECO:0000313" key="2">
    <source>
        <dbReference type="Proteomes" id="UP001165064"/>
    </source>
</evidence>
<evidence type="ECO:0000313" key="1">
    <source>
        <dbReference type="EMBL" id="GME82981.1"/>
    </source>
</evidence>
<reference evidence="1" key="1">
    <citation type="submission" date="2023-04" db="EMBL/GenBank/DDBJ databases">
        <title>Ambrosiozyma monospora NBRC 10751.</title>
        <authorList>
            <person name="Ichikawa N."/>
            <person name="Sato H."/>
            <person name="Tonouchi N."/>
        </authorList>
    </citation>
    <scope>NUCLEOTIDE SEQUENCE</scope>
    <source>
        <strain evidence="1">NBRC 10751</strain>
    </source>
</reference>
<proteinExistence type="predicted"/>
<keyword evidence="2" id="KW-1185">Reference proteome</keyword>
<dbReference type="Proteomes" id="UP001165064">
    <property type="component" value="Unassembled WGS sequence"/>
</dbReference>